<gene>
    <name evidence="1" type="ORF">KK1_014871</name>
</gene>
<dbReference type="EMBL" id="CM003612">
    <property type="protein sequence ID" value="KYP59435.1"/>
    <property type="molecule type" value="Genomic_DNA"/>
</dbReference>
<evidence type="ECO:0000313" key="1">
    <source>
        <dbReference type="EMBL" id="KYP59435.1"/>
    </source>
</evidence>
<dbReference type="Gene3D" id="3.30.420.10">
    <property type="entry name" value="Ribonuclease H-like superfamily/Ribonuclease H"/>
    <property type="match status" value="1"/>
</dbReference>
<name>A0A151SXC1_CAJCA</name>
<dbReference type="SUPFAM" id="SSF53098">
    <property type="entry name" value="Ribonuclease H-like"/>
    <property type="match status" value="1"/>
</dbReference>
<sequence>MGPFPVSFGFSYILLTIDYVSKWVKAKTTRTNDARVVVDFVRSHIFCRFGIPSAIVSD</sequence>
<dbReference type="AlphaFoldDB" id="A0A151SXC1"/>
<reference evidence="1 2" key="1">
    <citation type="journal article" date="2012" name="Nat. Biotechnol.">
        <title>Draft genome sequence of pigeonpea (Cajanus cajan), an orphan legume crop of resource-poor farmers.</title>
        <authorList>
            <person name="Varshney R.K."/>
            <person name="Chen W."/>
            <person name="Li Y."/>
            <person name="Bharti A.K."/>
            <person name="Saxena R.K."/>
            <person name="Schlueter J.A."/>
            <person name="Donoghue M.T."/>
            <person name="Azam S."/>
            <person name="Fan G."/>
            <person name="Whaley A.M."/>
            <person name="Farmer A.D."/>
            <person name="Sheridan J."/>
            <person name="Iwata A."/>
            <person name="Tuteja R."/>
            <person name="Penmetsa R.V."/>
            <person name="Wu W."/>
            <person name="Upadhyaya H.D."/>
            <person name="Yang S.P."/>
            <person name="Shah T."/>
            <person name="Saxena K.B."/>
            <person name="Michael T."/>
            <person name="McCombie W.R."/>
            <person name="Yang B."/>
            <person name="Zhang G."/>
            <person name="Yang H."/>
            <person name="Wang J."/>
            <person name="Spillane C."/>
            <person name="Cook D.R."/>
            <person name="May G.D."/>
            <person name="Xu X."/>
            <person name="Jackson S.A."/>
        </authorList>
    </citation>
    <scope>NUCLEOTIDE SEQUENCE [LARGE SCALE GENOMIC DNA]</scope>
    <source>
        <strain evidence="2">cv. Asha</strain>
    </source>
</reference>
<dbReference type="GO" id="GO:0003676">
    <property type="term" value="F:nucleic acid binding"/>
    <property type="evidence" value="ECO:0007669"/>
    <property type="project" value="InterPro"/>
</dbReference>
<evidence type="ECO:0008006" key="3">
    <source>
        <dbReference type="Google" id="ProtNLM"/>
    </source>
</evidence>
<dbReference type="InterPro" id="IPR036397">
    <property type="entry name" value="RNaseH_sf"/>
</dbReference>
<keyword evidence="2" id="KW-1185">Reference proteome</keyword>
<dbReference type="Proteomes" id="UP000075243">
    <property type="component" value="Chromosome 10"/>
</dbReference>
<organism evidence="1 2">
    <name type="scientific">Cajanus cajan</name>
    <name type="common">Pigeon pea</name>
    <name type="synonym">Cajanus indicus</name>
    <dbReference type="NCBI Taxonomy" id="3821"/>
    <lineage>
        <taxon>Eukaryota</taxon>
        <taxon>Viridiplantae</taxon>
        <taxon>Streptophyta</taxon>
        <taxon>Embryophyta</taxon>
        <taxon>Tracheophyta</taxon>
        <taxon>Spermatophyta</taxon>
        <taxon>Magnoliopsida</taxon>
        <taxon>eudicotyledons</taxon>
        <taxon>Gunneridae</taxon>
        <taxon>Pentapetalae</taxon>
        <taxon>rosids</taxon>
        <taxon>fabids</taxon>
        <taxon>Fabales</taxon>
        <taxon>Fabaceae</taxon>
        <taxon>Papilionoideae</taxon>
        <taxon>50 kb inversion clade</taxon>
        <taxon>NPAAA clade</taxon>
        <taxon>indigoferoid/millettioid clade</taxon>
        <taxon>Phaseoleae</taxon>
        <taxon>Cajanus</taxon>
    </lineage>
</organism>
<protein>
    <recommendedName>
        <fullName evidence="3">Pol polyprotein</fullName>
    </recommendedName>
</protein>
<accession>A0A151SXC1</accession>
<dbReference type="Gramene" id="C.cajan_14441.t">
    <property type="protein sequence ID" value="C.cajan_14441.t.cds1"/>
    <property type="gene ID" value="C.cajan_14441"/>
</dbReference>
<dbReference type="InterPro" id="IPR012337">
    <property type="entry name" value="RNaseH-like_sf"/>
</dbReference>
<evidence type="ECO:0000313" key="2">
    <source>
        <dbReference type="Proteomes" id="UP000075243"/>
    </source>
</evidence>
<proteinExistence type="predicted"/>